<evidence type="ECO:0000313" key="13">
    <source>
        <dbReference type="EMBL" id="WZF87474.1"/>
    </source>
</evidence>
<evidence type="ECO:0000256" key="10">
    <source>
        <dbReference type="SAM" id="Phobius"/>
    </source>
</evidence>
<feature type="transmembrane region" description="Helical" evidence="10">
    <location>
        <begin position="163"/>
        <end position="180"/>
    </location>
</feature>
<keyword evidence="9 10" id="KW-0472">Membrane</keyword>
<feature type="transmembrane region" description="Helical" evidence="10">
    <location>
        <begin position="12"/>
        <end position="33"/>
    </location>
</feature>
<dbReference type="GO" id="GO:0016491">
    <property type="term" value="F:oxidoreductase activity"/>
    <property type="evidence" value="ECO:0007669"/>
    <property type="project" value="UniProtKB-KW"/>
</dbReference>
<keyword evidence="4" id="KW-0276">Fatty acid metabolism</keyword>
<evidence type="ECO:0000256" key="2">
    <source>
        <dbReference type="ARBA" id="ARBA00008749"/>
    </source>
</evidence>
<organism evidence="13 14">
    <name type="scientific">Marinobacter metalliresistant</name>
    <dbReference type="NCBI Taxonomy" id="2961995"/>
    <lineage>
        <taxon>Bacteria</taxon>
        <taxon>Pseudomonadati</taxon>
        <taxon>Pseudomonadota</taxon>
        <taxon>Gammaproteobacteria</taxon>
        <taxon>Pseudomonadales</taxon>
        <taxon>Marinobacteraceae</taxon>
        <taxon>Marinobacter</taxon>
    </lineage>
</organism>
<evidence type="ECO:0000256" key="9">
    <source>
        <dbReference type="ARBA" id="ARBA00023136"/>
    </source>
</evidence>
<dbReference type="EC" id="1.14.19.-" evidence="13"/>
<evidence type="ECO:0000256" key="8">
    <source>
        <dbReference type="ARBA" id="ARBA00023098"/>
    </source>
</evidence>
<evidence type="ECO:0000259" key="11">
    <source>
        <dbReference type="Pfam" id="PF00487"/>
    </source>
</evidence>
<reference evidence="13 14" key="1">
    <citation type="submission" date="2022-07" db="EMBL/GenBank/DDBJ databases">
        <title>A copper resistant bacterium isolated from sediment samples of deep sea hydrothermal areas.</title>
        <authorList>
            <person name="Zeng X."/>
        </authorList>
    </citation>
    <scope>NUCLEOTIDE SEQUENCE [LARGE SCALE GENOMIC DNA]</scope>
    <source>
        <strain evidence="14">CuT 6</strain>
    </source>
</reference>
<dbReference type="Pfam" id="PF00487">
    <property type="entry name" value="FA_desaturase"/>
    <property type="match status" value="1"/>
</dbReference>
<dbReference type="Pfam" id="PF01610">
    <property type="entry name" value="DDE_Tnp_ISL3"/>
    <property type="match status" value="1"/>
</dbReference>
<accession>A0ABZ2VYN8</accession>
<feature type="domain" description="Fatty acid desaturase" evidence="11">
    <location>
        <begin position="17"/>
        <end position="213"/>
    </location>
</feature>
<name>A0ABZ2VYN8_9GAMM</name>
<keyword evidence="8" id="KW-0443">Lipid metabolism</keyword>
<dbReference type="Proteomes" id="UP001475781">
    <property type="component" value="Chromosome"/>
</dbReference>
<dbReference type="PANTHER" id="PTHR11351:SF33">
    <property type="entry name" value="DELTA-9 FATTY ACID DESATURASE, DESA"/>
    <property type="match status" value="1"/>
</dbReference>
<keyword evidence="3 10" id="KW-0812">Transmembrane</keyword>
<evidence type="ECO:0000256" key="1">
    <source>
        <dbReference type="ARBA" id="ARBA00004141"/>
    </source>
</evidence>
<keyword evidence="7" id="KW-0408">Iron</keyword>
<evidence type="ECO:0000313" key="14">
    <source>
        <dbReference type="Proteomes" id="UP001475781"/>
    </source>
</evidence>
<evidence type="ECO:0000256" key="3">
    <source>
        <dbReference type="ARBA" id="ARBA00022692"/>
    </source>
</evidence>
<dbReference type="RefSeq" id="WP_117619073.1">
    <property type="nucleotide sequence ID" value="NZ_CP101118.1"/>
</dbReference>
<dbReference type="InterPro" id="IPR015876">
    <property type="entry name" value="Acyl-CoA_DS"/>
</dbReference>
<dbReference type="PANTHER" id="PTHR11351">
    <property type="entry name" value="ACYL-COA DESATURASE"/>
    <property type="match status" value="1"/>
</dbReference>
<keyword evidence="14" id="KW-1185">Reference proteome</keyword>
<protein>
    <submittedName>
        <fullName evidence="13">Fatty acid desaturase</fullName>
        <ecNumber evidence="13">1.14.19.-</ecNumber>
    </submittedName>
</protein>
<keyword evidence="5 10" id="KW-1133">Transmembrane helix</keyword>
<dbReference type="CDD" id="cd03505">
    <property type="entry name" value="Delta9-FADS-like"/>
    <property type="match status" value="1"/>
</dbReference>
<gene>
    <name evidence="13" type="ORF">NLK58_14115</name>
</gene>
<feature type="domain" description="Transposase IS204/IS1001/IS1096/IS1165 DDE" evidence="12">
    <location>
        <begin position="269"/>
        <end position="386"/>
    </location>
</feature>
<evidence type="ECO:0000259" key="12">
    <source>
        <dbReference type="Pfam" id="PF01610"/>
    </source>
</evidence>
<evidence type="ECO:0000256" key="7">
    <source>
        <dbReference type="ARBA" id="ARBA00023004"/>
    </source>
</evidence>
<dbReference type="InterPro" id="IPR005804">
    <property type="entry name" value="FA_desaturase_dom"/>
</dbReference>
<evidence type="ECO:0000256" key="6">
    <source>
        <dbReference type="ARBA" id="ARBA00023002"/>
    </source>
</evidence>
<dbReference type="InterPro" id="IPR002560">
    <property type="entry name" value="Transposase_DDE"/>
</dbReference>
<dbReference type="EMBL" id="CP101118">
    <property type="protein sequence ID" value="WZF87474.1"/>
    <property type="molecule type" value="Genomic_DNA"/>
</dbReference>
<evidence type="ECO:0000256" key="5">
    <source>
        <dbReference type="ARBA" id="ARBA00022989"/>
    </source>
</evidence>
<feature type="transmembrane region" description="Helical" evidence="10">
    <location>
        <begin position="135"/>
        <end position="157"/>
    </location>
</feature>
<evidence type="ECO:0000256" key="4">
    <source>
        <dbReference type="ARBA" id="ARBA00022832"/>
    </source>
</evidence>
<proteinExistence type="inferred from homology"/>
<keyword evidence="6 13" id="KW-0560">Oxidoreductase</keyword>
<sequence>MWFNGLLDLSVMQLILVTLGMTHVTIVSVTLYLHRHSAHNSLDLHPALKHFFRFWLWLTTAQNTKEWTAIHRKHHAKCETEEDPHSPVVLGIRKVLFQGAELYADSATAETLERYGQRTPEDWVERNVYSRHRTLGITLMAIINLALFGVHGIWIWAVQMMWIPVWAAGVVNGIGHWMGYRNYECADNARNISPLGLLIGGEELHNNHHTYPNSSKLSRRWFEVDIGWGYIRLFQLFGLAKPKGFRPIAHHVPGKIDVDVETVQAIANNRFDIMRQYRKRVMEPVLRQQKALMDDEIRPRYRKLKRLLSREVTLIQPTEKETLESVLARNPVLRQIYEKSHELQALWRQRGLKPQDKLNALMEWCREAEASGIRYLEEFAEHLRAYSLRPSAGV</sequence>
<comment type="similarity">
    <text evidence="2">Belongs to the fatty acid desaturase type 2 family.</text>
</comment>
<comment type="subcellular location">
    <subcellularLocation>
        <location evidence="1">Membrane</location>
        <topology evidence="1">Multi-pass membrane protein</topology>
    </subcellularLocation>
</comment>